<dbReference type="EMBL" id="FRBR01000001">
    <property type="protein sequence ID" value="SHL06997.1"/>
    <property type="molecule type" value="Genomic_DNA"/>
</dbReference>
<protein>
    <submittedName>
        <fullName evidence="1">Uncharacterized protein</fullName>
    </submittedName>
</protein>
<keyword evidence="2" id="KW-1185">Reference proteome</keyword>
<evidence type="ECO:0000313" key="1">
    <source>
        <dbReference type="EMBL" id="SHL06997.1"/>
    </source>
</evidence>
<name>A0A1M6XLZ5_9RHOB</name>
<evidence type="ECO:0000313" key="2">
    <source>
        <dbReference type="Proteomes" id="UP000183974"/>
    </source>
</evidence>
<sequence length="54" mass="5754">MDYGVRPGDGARGDMLAGLRADVWIEPGVTDAVGSMAGRFGALATLYFYFEIVP</sequence>
<proteinExistence type="predicted"/>
<dbReference type="Proteomes" id="UP000183974">
    <property type="component" value="Unassembled WGS sequence"/>
</dbReference>
<gene>
    <name evidence="1" type="ORF">SAMN05444398_101478</name>
</gene>
<reference evidence="1 2" key="1">
    <citation type="submission" date="2016-11" db="EMBL/GenBank/DDBJ databases">
        <authorList>
            <person name="Jaros S."/>
            <person name="Januszkiewicz K."/>
            <person name="Wedrychowicz H."/>
        </authorList>
    </citation>
    <scope>NUCLEOTIDE SEQUENCE [LARGE SCALE GENOMIC DNA]</scope>
    <source>
        <strain evidence="1 2">DSM 29589</strain>
    </source>
</reference>
<organism evidence="1 2">
    <name type="scientific">Roseovarius pacificus</name>
    <dbReference type="NCBI Taxonomy" id="337701"/>
    <lineage>
        <taxon>Bacteria</taxon>
        <taxon>Pseudomonadati</taxon>
        <taxon>Pseudomonadota</taxon>
        <taxon>Alphaproteobacteria</taxon>
        <taxon>Rhodobacterales</taxon>
        <taxon>Roseobacteraceae</taxon>
        <taxon>Roseovarius</taxon>
    </lineage>
</organism>
<dbReference type="AlphaFoldDB" id="A0A1M6XLZ5"/>
<accession>A0A1M6XLZ5</accession>